<comment type="caution">
    <text evidence="1">The sequence shown here is derived from an EMBL/GenBank/DDBJ whole genome shotgun (WGS) entry which is preliminary data.</text>
</comment>
<dbReference type="EMBL" id="BSXS01000248">
    <property type="protein sequence ID" value="GME71634.1"/>
    <property type="molecule type" value="Genomic_DNA"/>
</dbReference>
<organism evidence="1 2">
    <name type="scientific">Ambrosiozyma monospora</name>
    <name type="common">Yeast</name>
    <name type="synonym">Endomycopsis monosporus</name>
    <dbReference type="NCBI Taxonomy" id="43982"/>
    <lineage>
        <taxon>Eukaryota</taxon>
        <taxon>Fungi</taxon>
        <taxon>Dikarya</taxon>
        <taxon>Ascomycota</taxon>
        <taxon>Saccharomycotina</taxon>
        <taxon>Pichiomycetes</taxon>
        <taxon>Pichiales</taxon>
        <taxon>Pichiaceae</taxon>
        <taxon>Ambrosiozyma</taxon>
    </lineage>
</organism>
<evidence type="ECO:0000313" key="1">
    <source>
        <dbReference type="EMBL" id="GME71634.1"/>
    </source>
</evidence>
<evidence type="ECO:0000313" key="2">
    <source>
        <dbReference type="Proteomes" id="UP001165064"/>
    </source>
</evidence>
<accession>A0ACB5SSG4</accession>
<name>A0ACB5SSG4_AMBMO</name>
<protein>
    <submittedName>
        <fullName evidence="1">Unnamed protein product</fullName>
    </submittedName>
</protein>
<gene>
    <name evidence="1" type="ORF">Amon02_000065600</name>
</gene>
<proteinExistence type="predicted"/>
<keyword evidence="2" id="KW-1185">Reference proteome</keyword>
<sequence>MCSPFSSSPSYSTITNTTTHNTDTKLSYPILKMDPFSRDADPEITSTQHTLTPTPSLPLLSIDENDAVTHTEPESEIQIGTHIRQSTSNKFSKLPWYRKPSLFNVCLYLLLFQFSANFSSAAQLELVITGLCRDALNSKDRFTVEDQDQSNPNHLFSYKIKEIEALEMTCNTSDVQLASLSIQKWCSFIPGLISLFVLIPIYMLNTRRNTKTQAKTKAKAKTKKMTKANCLGSKQMLMFALTFIVISQLSINTALSQPTWLMFGDNHFKPLLIILASSISGLGGGGQICTLVYICYIYAKEVVSLNEDNEKETNNTDGDEILTKQRQNPQYKDMEIIGALLGTLYLGVGGGQMIASLLKIESVYVLIISCVLCAFSLILCCLLLPNPKLMKSRVGGDSDSVANVESLSSEIITINHLAKQDLEVDLENGELLFLDSDTDNTTLDDIYDNNNGESADDQGPASNEINDTTTKPTTNNINQSLWSSISGLFWITKYDKRGRLDHKVKRNTSILFLMNILFISADIGSIYCLVLYGTFKFHWDQHEIGKIISVLMFSKSVAYWLKINSQNQNQILNLNQLLSLLNGKFNKSFKLIKHFNRLDLIDLCYLYGCFLFEILAMLCVISTHSITGFYTSSFRIQSYDKYND</sequence>
<dbReference type="Proteomes" id="UP001165064">
    <property type="component" value="Unassembled WGS sequence"/>
</dbReference>
<reference evidence="1" key="1">
    <citation type="submission" date="2023-04" db="EMBL/GenBank/DDBJ databases">
        <title>Ambrosiozyma monospora NBRC 10751.</title>
        <authorList>
            <person name="Ichikawa N."/>
            <person name="Sato H."/>
            <person name="Tonouchi N."/>
        </authorList>
    </citation>
    <scope>NUCLEOTIDE SEQUENCE</scope>
    <source>
        <strain evidence="1">NBRC 10751</strain>
    </source>
</reference>